<comment type="caution">
    <text evidence="2">The sequence shown here is derived from an EMBL/GenBank/DDBJ whole genome shotgun (WGS) entry which is preliminary data.</text>
</comment>
<gene>
    <name evidence="2" type="ORF">LCGC14_1490510</name>
</gene>
<sequence>MNKLIEKLKISEGALHSINDFLLDESNPVISSLIELIEKYGGVEEINKKAQQARNLDTILQKLEKKNADYIRDLDWLKKKKDTNAFISISEYQTKILGDKFSKINFDDTYAVTLELSACQYFPFLIDIAKDAIETQKLIPARIIRVRKMKEQEDDGDLLAMTAAMQIIGASYVETLDTKGTALGANGFPVNIHLGGADTIAGYFGGIGQPNDYALKWVEEYLYYYTNYGVSQVLNINPGTVLLGYLMYKLGINNEFKISVFMGNDNPYSILWTLMTAKLFAREDGTTPLIGFNLSNSVNNETIEISAYIRENLGFESVVRLEHHITETFKSIVRQPYDRRSELIELAKKVKNISAKHEGGNVEIDASRDHPSDILDYFRSKQEIVEAGEWEALMLNHKDRYEAVNTTAKLLTENGISILAAKNLHHYI</sequence>
<feature type="coiled-coil region" evidence="1">
    <location>
        <begin position="46"/>
        <end position="80"/>
    </location>
</feature>
<evidence type="ECO:0000256" key="1">
    <source>
        <dbReference type="SAM" id="Coils"/>
    </source>
</evidence>
<name>A0A0F9JSU2_9ZZZZ</name>
<evidence type="ECO:0000313" key="2">
    <source>
        <dbReference type="EMBL" id="KKM65516.1"/>
    </source>
</evidence>
<accession>A0A0F9JSU2</accession>
<keyword evidence="1" id="KW-0175">Coiled coil</keyword>
<dbReference type="AlphaFoldDB" id="A0A0F9JSU2"/>
<reference evidence="2" key="1">
    <citation type="journal article" date="2015" name="Nature">
        <title>Complex archaea that bridge the gap between prokaryotes and eukaryotes.</title>
        <authorList>
            <person name="Spang A."/>
            <person name="Saw J.H."/>
            <person name="Jorgensen S.L."/>
            <person name="Zaremba-Niedzwiedzka K."/>
            <person name="Martijn J."/>
            <person name="Lind A.E."/>
            <person name="van Eijk R."/>
            <person name="Schleper C."/>
            <person name="Guy L."/>
            <person name="Ettema T.J."/>
        </authorList>
    </citation>
    <scope>NUCLEOTIDE SEQUENCE</scope>
</reference>
<dbReference type="EMBL" id="LAZR01010711">
    <property type="protein sequence ID" value="KKM65516.1"/>
    <property type="molecule type" value="Genomic_DNA"/>
</dbReference>
<proteinExistence type="predicted"/>
<organism evidence="2">
    <name type="scientific">marine sediment metagenome</name>
    <dbReference type="NCBI Taxonomy" id="412755"/>
    <lineage>
        <taxon>unclassified sequences</taxon>
        <taxon>metagenomes</taxon>
        <taxon>ecological metagenomes</taxon>
    </lineage>
</organism>
<protein>
    <submittedName>
        <fullName evidence="2">Uncharacterized protein</fullName>
    </submittedName>
</protein>